<dbReference type="GeneID" id="127751773"/>
<keyword evidence="2" id="KW-1185">Reference proteome</keyword>
<sequence length="370" mass="40679">MDCLVQKKRPKDGWKIFRKVRIFTFCKTLASAKSLADKAAFTSDVNDDDVGPSDGKRSRKQTSFYSQDQHFGDDDERPLKMLKLNGGNNVNLFGPGSPSTHSDCSKSPASSPLSTSTALSPPSSPADELEVRSKGVTPSASKGVTPSAASNLQVNTGTTPHQVASATREAKTPAGNPPVNSRFLTHFVEMRNEVQELKKMILKIYIVTCGPQEGSSDIQSVPNVPIKDFTDYSKFSTLCSKEDGKLGMVKYLTEAGLNELRETVFAMLKKLMSNEFAMNFNLTGVNRKQTISKKKFDGTAPFIVLKAAVKLHSNALKARGADSRHTYNSAEFRGAVSDWLKDAKKRSENEMARKRKRLQQQQATSDDEQV</sequence>
<name>A0A9C6X9K5_FRAOC</name>
<feature type="compositionally biased region" description="Polar residues" evidence="1">
    <location>
        <begin position="136"/>
        <end position="165"/>
    </location>
</feature>
<evidence type="ECO:0000313" key="3">
    <source>
        <dbReference type="RefSeq" id="XP_052131780.1"/>
    </source>
</evidence>
<feature type="compositionally biased region" description="Low complexity" evidence="1">
    <location>
        <begin position="107"/>
        <end position="121"/>
    </location>
</feature>
<organism evidence="2 3">
    <name type="scientific">Frankliniella occidentalis</name>
    <name type="common">Western flower thrips</name>
    <name type="synonym">Euthrips occidentalis</name>
    <dbReference type="NCBI Taxonomy" id="133901"/>
    <lineage>
        <taxon>Eukaryota</taxon>
        <taxon>Metazoa</taxon>
        <taxon>Ecdysozoa</taxon>
        <taxon>Arthropoda</taxon>
        <taxon>Hexapoda</taxon>
        <taxon>Insecta</taxon>
        <taxon>Pterygota</taxon>
        <taxon>Neoptera</taxon>
        <taxon>Paraneoptera</taxon>
        <taxon>Thysanoptera</taxon>
        <taxon>Terebrantia</taxon>
        <taxon>Thripoidea</taxon>
        <taxon>Thripidae</taxon>
        <taxon>Frankliniella</taxon>
    </lineage>
</organism>
<reference evidence="3" key="1">
    <citation type="submission" date="2025-08" db="UniProtKB">
        <authorList>
            <consortium name="RefSeq"/>
        </authorList>
    </citation>
    <scope>IDENTIFICATION</scope>
    <source>
        <tissue evidence="3">Whole organism</tissue>
    </source>
</reference>
<accession>A0A9C6X9K5</accession>
<feature type="region of interest" description="Disordered" evidence="1">
    <location>
        <begin position="345"/>
        <end position="370"/>
    </location>
</feature>
<gene>
    <name evidence="3" type="primary">LOC127751773</name>
</gene>
<dbReference type="AlphaFoldDB" id="A0A9C6X9K5"/>
<dbReference type="KEGG" id="foc:127751773"/>
<dbReference type="Proteomes" id="UP000504606">
    <property type="component" value="Unplaced"/>
</dbReference>
<dbReference type="RefSeq" id="XP_052131780.1">
    <property type="nucleotide sequence ID" value="XM_052275820.1"/>
</dbReference>
<protein>
    <submittedName>
        <fullName evidence="3">Uncharacterized protein LOC127751773</fullName>
    </submittedName>
</protein>
<evidence type="ECO:0000313" key="2">
    <source>
        <dbReference type="Proteomes" id="UP000504606"/>
    </source>
</evidence>
<dbReference type="OrthoDB" id="8180383at2759"/>
<proteinExistence type="predicted"/>
<evidence type="ECO:0000256" key="1">
    <source>
        <dbReference type="SAM" id="MobiDB-lite"/>
    </source>
</evidence>
<feature type="region of interest" description="Disordered" evidence="1">
    <location>
        <begin position="43"/>
        <end position="179"/>
    </location>
</feature>
<feature type="compositionally biased region" description="Polar residues" evidence="1">
    <location>
        <begin position="86"/>
        <end position="102"/>
    </location>
</feature>